<evidence type="ECO:0000256" key="3">
    <source>
        <dbReference type="ARBA" id="ARBA00022801"/>
    </source>
</evidence>
<dbReference type="PROSITE" id="PS50056">
    <property type="entry name" value="TYR_PHOSPHATASE_2"/>
    <property type="match status" value="2"/>
</dbReference>
<keyword evidence="3" id="KW-0378">Hydrolase</keyword>
<dbReference type="PANTHER" id="PTHR19134:SF562">
    <property type="entry name" value="PROTEIN-TYROSINE-PHOSPHATASE"/>
    <property type="match status" value="1"/>
</dbReference>
<dbReference type="InterPro" id="IPR000387">
    <property type="entry name" value="Tyr_Pase_dom"/>
</dbReference>
<keyword evidence="4" id="KW-0904">Protein phosphatase</keyword>
<dbReference type="PANTHER" id="PTHR19134">
    <property type="entry name" value="RECEPTOR-TYPE TYROSINE-PROTEIN PHOSPHATASE"/>
    <property type="match status" value="1"/>
</dbReference>
<feature type="domain" description="Tyrosine-protein phosphatase" evidence="5">
    <location>
        <begin position="196"/>
        <end position="427"/>
    </location>
</feature>
<dbReference type="InterPro" id="IPR003595">
    <property type="entry name" value="Tyr_Pase_cat"/>
</dbReference>
<dbReference type="Proteomes" id="UP000051574">
    <property type="component" value="Unassembled WGS sequence"/>
</dbReference>
<dbReference type="InterPro" id="IPR050348">
    <property type="entry name" value="Protein-Tyr_Phosphatase"/>
</dbReference>
<dbReference type="PRINTS" id="PR00700">
    <property type="entry name" value="PRTYPHPHTASE"/>
</dbReference>
<evidence type="ECO:0000313" key="7">
    <source>
        <dbReference type="EMBL" id="KRT85013.1"/>
    </source>
</evidence>
<dbReference type="GO" id="GO:0008045">
    <property type="term" value="P:motor neuron axon guidance"/>
    <property type="evidence" value="ECO:0007669"/>
    <property type="project" value="TreeGrafter"/>
</dbReference>
<feature type="domain" description="Tyrosine-protein phosphatase" evidence="5">
    <location>
        <begin position="1"/>
        <end position="139"/>
    </location>
</feature>
<sequence>MRCAKKFGSVVVEYIRVEITANYEIRSFDVYCNREKRHVRQYHYVNWPEGGVPLHFKSLVPFCRKITTLVHGTSPIVVHSSVGIGRTGTFILCDICLCMAKAKGNVDVFHYLQKLREQRVNMVDNVRQYILVHWILLQCLLRKDTGIACNNRLKEIVENITDAKTQEEMNVLEDIIWQSKAIRNANPQQHIVVLEEKNRFKNIVPDPSSAVQLSLYPPNNELSAYINAVLVDSYQIASKFIVTQNPLLSTVPDFWRMVVENRVTTIVLLNRLNFDDATTTIFYPLEKSCIIEPLPYLEVQYVGKEIKGHYEVFDLVLARLDIQEDDVAIKIIQINNWDYRMMQPENPSELIKVYEEMNHLGICSDKIILSCYDGARASGLFAALCFLIDRIKLEQICDVPLAVSTVRQSRKQFVRDPSQFLCLYKCA</sequence>
<dbReference type="OrthoDB" id="6108687at2759"/>
<reference evidence="7 8" key="1">
    <citation type="submission" date="2015-09" db="EMBL/GenBank/DDBJ databases">
        <title>Draft genome of the scarab beetle Oryctes borbonicus.</title>
        <authorList>
            <person name="Meyer J.M."/>
            <person name="Markov G.V."/>
            <person name="Baskaran P."/>
            <person name="Herrmann M."/>
            <person name="Sommer R.J."/>
            <person name="Roedelsperger C."/>
        </authorList>
    </citation>
    <scope>NUCLEOTIDE SEQUENCE [LARGE SCALE GENOMIC DNA]</scope>
    <source>
        <strain evidence="7">OB123</strain>
        <tissue evidence="7">Whole animal</tissue>
    </source>
</reference>
<dbReference type="InterPro" id="IPR029021">
    <property type="entry name" value="Prot-tyrosine_phosphatase-like"/>
</dbReference>
<keyword evidence="8" id="KW-1185">Reference proteome</keyword>
<dbReference type="Pfam" id="PF00102">
    <property type="entry name" value="Y_phosphatase"/>
    <property type="match status" value="2"/>
</dbReference>
<dbReference type="SMART" id="SM00404">
    <property type="entry name" value="PTPc_motif"/>
    <property type="match status" value="2"/>
</dbReference>
<dbReference type="GO" id="GO:0004725">
    <property type="term" value="F:protein tyrosine phosphatase activity"/>
    <property type="evidence" value="ECO:0007669"/>
    <property type="project" value="UniProtKB-EC"/>
</dbReference>
<gene>
    <name evidence="7" type="ORF">AMK59_2603</name>
</gene>
<feature type="domain" description="Tyrosine specific protein phosphatases" evidence="6">
    <location>
        <begin position="345"/>
        <end position="421"/>
    </location>
</feature>
<evidence type="ECO:0000259" key="5">
    <source>
        <dbReference type="PROSITE" id="PS50055"/>
    </source>
</evidence>
<dbReference type="SUPFAM" id="SSF52799">
    <property type="entry name" value="(Phosphotyrosine protein) phosphatases II"/>
    <property type="match status" value="2"/>
</dbReference>
<name>A0A0T6BCG7_9SCAR</name>
<dbReference type="EC" id="3.1.3.48" evidence="2"/>
<dbReference type="InterPro" id="IPR000242">
    <property type="entry name" value="PTP_cat"/>
</dbReference>
<feature type="non-terminal residue" evidence="7">
    <location>
        <position position="427"/>
    </location>
</feature>
<evidence type="ECO:0000313" key="8">
    <source>
        <dbReference type="Proteomes" id="UP000051574"/>
    </source>
</evidence>
<dbReference type="SMART" id="SM00194">
    <property type="entry name" value="PTPc"/>
    <property type="match status" value="1"/>
</dbReference>
<dbReference type="EMBL" id="LJIG01001927">
    <property type="protein sequence ID" value="KRT85013.1"/>
    <property type="molecule type" value="Genomic_DNA"/>
</dbReference>
<dbReference type="Gene3D" id="3.90.190.10">
    <property type="entry name" value="Protein tyrosine phosphatase superfamily"/>
    <property type="match status" value="2"/>
</dbReference>
<dbReference type="PROSITE" id="PS50055">
    <property type="entry name" value="TYR_PHOSPHATASE_PTP"/>
    <property type="match status" value="2"/>
</dbReference>
<evidence type="ECO:0000256" key="4">
    <source>
        <dbReference type="ARBA" id="ARBA00022912"/>
    </source>
</evidence>
<evidence type="ECO:0000256" key="1">
    <source>
        <dbReference type="ARBA" id="ARBA00009580"/>
    </source>
</evidence>
<dbReference type="CDD" id="cd00047">
    <property type="entry name" value="PTPc"/>
    <property type="match status" value="2"/>
</dbReference>
<evidence type="ECO:0000256" key="2">
    <source>
        <dbReference type="ARBA" id="ARBA00013064"/>
    </source>
</evidence>
<accession>A0A0T6BCG7</accession>
<comment type="similarity">
    <text evidence="1">Belongs to the protein-tyrosine phosphatase family.</text>
</comment>
<organism evidence="7 8">
    <name type="scientific">Oryctes borbonicus</name>
    <dbReference type="NCBI Taxonomy" id="1629725"/>
    <lineage>
        <taxon>Eukaryota</taxon>
        <taxon>Metazoa</taxon>
        <taxon>Ecdysozoa</taxon>
        <taxon>Arthropoda</taxon>
        <taxon>Hexapoda</taxon>
        <taxon>Insecta</taxon>
        <taxon>Pterygota</taxon>
        <taxon>Neoptera</taxon>
        <taxon>Endopterygota</taxon>
        <taxon>Coleoptera</taxon>
        <taxon>Polyphaga</taxon>
        <taxon>Scarabaeiformia</taxon>
        <taxon>Scarabaeidae</taxon>
        <taxon>Dynastinae</taxon>
        <taxon>Oryctes</taxon>
    </lineage>
</organism>
<feature type="domain" description="Tyrosine specific protein phosphatases" evidence="6">
    <location>
        <begin position="54"/>
        <end position="130"/>
    </location>
</feature>
<protein>
    <recommendedName>
        <fullName evidence="2">protein-tyrosine-phosphatase</fullName>
        <ecNumber evidence="2">3.1.3.48</ecNumber>
    </recommendedName>
</protein>
<comment type="caution">
    <text evidence="7">The sequence shown here is derived from an EMBL/GenBank/DDBJ whole genome shotgun (WGS) entry which is preliminary data.</text>
</comment>
<dbReference type="AlphaFoldDB" id="A0A0T6BCG7"/>
<evidence type="ECO:0000259" key="6">
    <source>
        <dbReference type="PROSITE" id="PS50056"/>
    </source>
</evidence>
<proteinExistence type="inferred from homology"/>